<protein>
    <submittedName>
        <fullName evidence="4">Toprim domain-containing protein</fullName>
    </submittedName>
</protein>
<dbReference type="Proteomes" id="UP001548713">
    <property type="component" value="Unassembled WGS sequence"/>
</dbReference>
<feature type="region of interest" description="Disordered" evidence="1">
    <location>
        <begin position="1"/>
        <end position="27"/>
    </location>
</feature>
<proteinExistence type="predicted"/>
<dbReference type="InterPro" id="IPR055570">
    <property type="entry name" value="DUF7146"/>
</dbReference>
<dbReference type="Pfam" id="PF23639">
    <property type="entry name" value="DUF7146"/>
    <property type="match status" value="1"/>
</dbReference>
<evidence type="ECO:0000313" key="4">
    <source>
        <dbReference type="EMBL" id="MET1756488.1"/>
    </source>
</evidence>
<evidence type="ECO:0000259" key="2">
    <source>
        <dbReference type="Pfam" id="PF13362"/>
    </source>
</evidence>
<dbReference type="EMBL" id="JBEWLY010000022">
    <property type="protein sequence ID" value="MET1756488.1"/>
    <property type="molecule type" value="Genomic_DNA"/>
</dbReference>
<accession>A0ABV2D3N1</accession>
<evidence type="ECO:0000259" key="3">
    <source>
        <dbReference type="Pfam" id="PF23639"/>
    </source>
</evidence>
<feature type="domain" description="Toprim" evidence="2">
    <location>
        <begin position="141"/>
        <end position="230"/>
    </location>
</feature>
<gene>
    <name evidence="4" type="ORF">ABVV53_13675</name>
</gene>
<dbReference type="Pfam" id="PF13362">
    <property type="entry name" value="Toprim_3"/>
    <property type="match status" value="1"/>
</dbReference>
<feature type="compositionally biased region" description="Basic and acidic residues" evidence="1">
    <location>
        <begin position="14"/>
        <end position="27"/>
    </location>
</feature>
<dbReference type="RefSeq" id="WP_353984980.1">
    <property type="nucleotide sequence ID" value="NZ_JBEWLY010000022.1"/>
</dbReference>
<feature type="domain" description="DUF7146" evidence="3">
    <location>
        <begin position="27"/>
        <end position="130"/>
    </location>
</feature>
<evidence type="ECO:0000256" key="1">
    <source>
        <dbReference type="SAM" id="MobiDB-lite"/>
    </source>
</evidence>
<keyword evidence="5" id="KW-1185">Reference proteome</keyword>
<name>A0ABV2D3N1_9SPHN</name>
<sequence>MLAALNSQKINRHTSGEHGDRPAEPSRRKLALQIWDSAVPIAGTAAERYLRSRAIDPAGLKVRFAPRCLVGPPDDREEHAALLVPFETDEGIIAVQRILLDPATGEKRYHAGLREAKLTLGLVRNAAMRIGGQPTGDTLRLAEGFEEAVSVTQLSEGRLKVWGAGGIRRYGLIAIPERIRKIVIYSQHGPEAAEAIEAAREHLVDNGRELKIILPPAPAPMDWNDILKERAK</sequence>
<reference evidence="4 5" key="1">
    <citation type="submission" date="2024-07" db="EMBL/GenBank/DDBJ databases">
        <title>Novosphingobium kalidii RD2P27.</title>
        <authorList>
            <person name="Sun J.-Q."/>
        </authorList>
    </citation>
    <scope>NUCLEOTIDE SEQUENCE [LARGE SCALE GENOMIC DNA]</scope>
    <source>
        <strain evidence="4 5">RD2P27</strain>
    </source>
</reference>
<dbReference type="InterPro" id="IPR006171">
    <property type="entry name" value="TOPRIM_dom"/>
</dbReference>
<evidence type="ECO:0000313" key="5">
    <source>
        <dbReference type="Proteomes" id="UP001548713"/>
    </source>
</evidence>
<comment type="caution">
    <text evidence="4">The sequence shown here is derived from an EMBL/GenBank/DDBJ whole genome shotgun (WGS) entry which is preliminary data.</text>
</comment>
<organism evidence="4 5">
    <name type="scientific">Novosphingobium kalidii</name>
    <dbReference type="NCBI Taxonomy" id="3230299"/>
    <lineage>
        <taxon>Bacteria</taxon>
        <taxon>Pseudomonadati</taxon>
        <taxon>Pseudomonadota</taxon>
        <taxon>Alphaproteobacteria</taxon>
        <taxon>Sphingomonadales</taxon>
        <taxon>Sphingomonadaceae</taxon>
        <taxon>Novosphingobium</taxon>
    </lineage>
</organism>